<dbReference type="CDD" id="cd04301">
    <property type="entry name" value="NAT_SF"/>
    <property type="match status" value="1"/>
</dbReference>
<accession>A0A9P7KU15</accession>
<feature type="domain" description="N-acetyltransferase" evidence="1">
    <location>
        <begin position="123"/>
        <end position="261"/>
    </location>
</feature>
<dbReference type="AlphaFoldDB" id="A0A9P7KU15"/>
<keyword evidence="3" id="KW-1185">Reference proteome</keyword>
<dbReference type="PANTHER" id="PTHR42791:SF1">
    <property type="entry name" value="N-ACETYLTRANSFERASE DOMAIN-CONTAINING PROTEIN"/>
    <property type="match status" value="1"/>
</dbReference>
<dbReference type="EMBL" id="JAGPUO010000001">
    <property type="protein sequence ID" value="KAG5665981.1"/>
    <property type="molecule type" value="Genomic_DNA"/>
</dbReference>
<dbReference type="InterPro" id="IPR016181">
    <property type="entry name" value="Acyl_CoA_acyltransferase"/>
</dbReference>
<dbReference type="PROSITE" id="PS51186">
    <property type="entry name" value="GNAT"/>
    <property type="match status" value="1"/>
</dbReference>
<reference evidence="2" key="1">
    <citation type="submission" date="2021-04" db="EMBL/GenBank/DDBJ databases">
        <title>Draft genome of Fusarium avenaceum strain F156N33, isolated from an atmospheric sample in Virginia.</title>
        <authorList>
            <person name="Yang S."/>
            <person name="Vinatzer B.A."/>
            <person name="Coleman J."/>
        </authorList>
    </citation>
    <scope>NUCLEOTIDE SEQUENCE</scope>
    <source>
        <strain evidence="2">F156N33</strain>
    </source>
</reference>
<evidence type="ECO:0000313" key="3">
    <source>
        <dbReference type="Proteomes" id="UP000782241"/>
    </source>
</evidence>
<dbReference type="InterPro" id="IPR052523">
    <property type="entry name" value="Trichothecene_AcTrans"/>
</dbReference>
<protein>
    <recommendedName>
        <fullName evidence="1">N-acetyltransferase domain-containing protein</fullName>
    </recommendedName>
</protein>
<dbReference type="Gene3D" id="3.40.630.30">
    <property type="match status" value="1"/>
</dbReference>
<gene>
    <name evidence="2" type="ORF">KAF25_010106</name>
</gene>
<proteinExistence type="predicted"/>
<organism evidence="2 3">
    <name type="scientific">Fusarium avenaceum</name>
    <dbReference type="NCBI Taxonomy" id="40199"/>
    <lineage>
        <taxon>Eukaryota</taxon>
        <taxon>Fungi</taxon>
        <taxon>Dikarya</taxon>
        <taxon>Ascomycota</taxon>
        <taxon>Pezizomycotina</taxon>
        <taxon>Sordariomycetes</taxon>
        <taxon>Hypocreomycetidae</taxon>
        <taxon>Hypocreales</taxon>
        <taxon>Nectriaceae</taxon>
        <taxon>Fusarium</taxon>
        <taxon>Fusarium tricinctum species complex</taxon>
    </lineage>
</organism>
<evidence type="ECO:0000313" key="2">
    <source>
        <dbReference type="EMBL" id="KAG5665981.1"/>
    </source>
</evidence>
<dbReference type="GO" id="GO:0016747">
    <property type="term" value="F:acyltransferase activity, transferring groups other than amino-acyl groups"/>
    <property type="evidence" value="ECO:0007669"/>
    <property type="project" value="InterPro"/>
</dbReference>
<dbReference type="Proteomes" id="UP000782241">
    <property type="component" value="Unassembled WGS sequence"/>
</dbReference>
<dbReference type="PANTHER" id="PTHR42791">
    <property type="entry name" value="GNAT FAMILY ACETYLTRANSFERASE"/>
    <property type="match status" value="1"/>
</dbReference>
<comment type="caution">
    <text evidence="2">The sequence shown here is derived from an EMBL/GenBank/DDBJ whole genome shotgun (WGS) entry which is preliminary data.</text>
</comment>
<dbReference type="InterPro" id="IPR000182">
    <property type="entry name" value="GNAT_dom"/>
</dbReference>
<evidence type="ECO:0000259" key="1">
    <source>
        <dbReference type="PROSITE" id="PS51186"/>
    </source>
</evidence>
<dbReference type="Pfam" id="PF13508">
    <property type="entry name" value="Acetyltransf_7"/>
    <property type="match status" value="1"/>
</dbReference>
<name>A0A9P7KU15_9HYPO</name>
<sequence>MATTQILHRIRPGTTADITAATNLYMQSFDKEKLLDFMFPGRHTDSTPFRMWIARRFLLRYWTPGYVLTMLDDPKGRPVAFTWWHIPDESLSFRQRWLSLRTSPYQTTVYSIFMSTALFQNMIKLLTLPSFSDAWMTPIVRAVLKLHSFLFPIRSVDNHRLGIYDRVFSTIEPDVLNSPRRRSAWYLSSLGVSPDVQGAGYGSLLLQHGLEAADRAGVPTWLVGLRGLDNFYNRFGFVEVARANIGELKDWDGGVIMFRGE</sequence>
<dbReference type="SUPFAM" id="SSF55729">
    <property type="entry name" value="Acyl-CoA N-acyltransferases (Nat)"/>
    <property type="match status" value="1"/>
</dbReference>